<feature type="domain" description="Major facilitator superfamily (MFS) profile" evidence="10">
    <location>
        <begin position="26"/>
        <end position="162"/>
    </location>
</feature>
<accession>A0A8B8ZCY3</accession>
<gene>
    <name evidence="12" type="primary">LOC120104611</name>
</gene>
<dbReference type="Gene3D" id="1.20.1250.20">
    <property type="entry name" value="MFS general substrate transporter like domains"/>
    <property type="match status" value="1"/>
</dbReference>
<protein>
    <submittedName>
        <fullName evidence="12">Sugar transport protein MST1-like</fullName>
    </submittedName>
</protein>
<dbReference type="PANTHER" id="PTHR23500:SF574">
    <property type="entry name" value="SUGAR TRANSPORT PROTEIN 1"/>
    <property type="match status" value="1"/>
</dbReference>
<dbReference type="InterPro" id="IPR020846">
    <property type="entry name" value="MFS_dom"/>
</dbReference>
<keyword evidence="7 9" id="KW-1133">Transmembrane helix</keyword>
<evidence type="ECO:0000313" key="11">
    <source>
        <dbReference type="Proteomes" id="UP000228380"/>
    </source>
</evidence>
<proteinExistence type="inferred from homology"/>
<dbReference type="Pfam" id="PF00083">
    <property type="entry name" value="Sugar_tr"/>
    <property type="match status" value="1"/>
</dbReference>
<evidence type="ECO:0000259" key="10">
    <source>
        <dbReference type="PROSITE" id="PS50850"/>
    </source>
</evidence>
<keyword evidence="11" id="KW-1185">Reference proteome</keyword>
<keyword evidence="4" id="KW-0762">Sugar transport</keyword>
<dbReference type="GO" id="GO:0016020">
    <property type="term" value="C:membrane"/>
    <property type="evidence" value="ECO:0007669"/>
    <property type="project" value="UniProtKB-SubCell"/>
</dbReference>
<dbReference type="OrthoDB" id="1651023at2759"/>
<feature type="transmembrane region" description="Helical" evidence="9">
    <location>
        <begin position="21"/>
        <end position="41"/>
    </location>
</feature>
<dbReference type="InterPro" id="IPR003663">
    <property type="entry name" value="Sugar/inositol_transpt"/>
</dbReference>
<evidence type="ECO:0000256" key="3">
    <source>
        <dbReference type="ARBA" id="ARBA00022448"/>
    </source>
</evidence>
<dbReference type="PRINTS" id="PR00171">
    <property type="entry name" value="SUGRTRNSPORT"/>
</dbReference>
<dbReference type="GO" id="GO:0015144">
    <property type="term" value="F:carbohydrate transmembrane transporter activity"/>
    <property type="evidence" value="ECO:0007669"/>
    <property type="project" value="InterPro"/>
</dbReference>
<dbReference type="RefSeq" id="XP_038971966.1">
    <property type="nucleotide sequence ID" value="XM_039116038.1"/>
</dbReference>
<dbReference type="InterPro" id="IPR045262">
    <property type="entry name" value="STP/PLT_plant"/>
</dbReference>
<dbReference type="GeneID" id="120104611"/>
<evidence type="ECO:0000256" key="5">
    <source>
        <dbReference type="ARBA" id="ARBA00022692"/>
    </source>
</evidence>
<evidence type="ECO:0000313" key="12">
    <source>
        <dbReference type="RefSeq" id="XP_038971966.1"/>
    </source>
</evidence>
<reference evidence="12" key="2">
    <citation type="submission" date="2025-08" db="UniProtKB">
        <authorList>
            <consortium name="RefSeq"/>
        </authorList>
    </citation>
    <scope>IDENTIFICATION</scope>
    <source>
        <tissue evidence="12">Young leaves</tissue>
    </source>
</reference>
<comment type="similarity">
    <text evidence="2">Belongs to the major facilitator superfamily. Sugar transporter (TC 2.A.1.1) family.</text>
</comment>
<dbReference type="AlphaFoldDB" id="A0A8B8ZCY3"/>
<feature type="transmembrane region" description="Helical" evidence="9">
    <location>
        <begin position="113"/>
        <end position="130"/>
    </location>
</feature>
<dbReference type="InterPro" id="IPR036259">
    <property type="entry name" value="MFS_trans_sf"/>
</dbReference>
<dbReference type="SUPFAM" id="SSF103473">
    <property type="entry name" value="MFS general substrate transporter"/>
    <property type="match status" value="1"/>
</dbReference>
<dbReference type="KEGG" id="pda:120104611"/>
<feature type="transmembrane region" description="Helical" evidence="9">
    <location>
        <begin position="88"/>
        <end position="106"/>
    </location>
</feature>
<dbReference type="PANTHER" id="PTHR23500">
    <property type="entry name" value="SOLUTE CARRIER FAMILY 2, FACILITATED GLUCOSE TRANSPORTER"/>
    <property type="match status" value="1"/>
</dbReference>
<evidence type="ECO:0000256" key="9">
    <source>
        <dbReference type="SAM" id="Phobius"/>
    </source>
</evidence>
<comment type="subcellular location">
    <subcellularLocation>
        <location evidence="1">Membrane</location>
        <topology evidence="1">Multi-pass membrane protein</topology>
    </subcellularLocation>
</comment>
<keyword evidence="5 9" id="KW-0812">Transmembrane</keyword>
<keyword evidence="3" id="KW-0813">Transport</keyword>
<evidence type="ECO:0000256" key="8">
    <source>
        <dbReference type="ARBA" id="ARBA00023136"/>
    </source>
</evidence>
<dbReference type="PROSITE" id="PS50850">
    <property type="entry name" value="MFS"/>
    <property type="match status" value="1"/>
</dbReference>
<dbReference type="Proteomes" id="UP000228380">
    <property type="component" value="Chromosome 2"/>
</dbReference>
<keyword evidence="6" id="KW-0769">Symport</keyword>
<reference evidence="11" key="1">
    <citation type="journal article" date="2019" name="Nat. Commun.">
        <title>Genome-wide association mapping of date palm fruit traits.</title>
        <authorList>
            <person name="Hazzouri K.M."/>
            <person name="Gros-Balthazard M."/>
            <person name="Flowers J.M."/>
            <person name="Copetti D."/>
            <person name="Lemansour A."/>
            <person name="Lebrun M."/>
            <person name="Masmoudi K."/>
            <person name="Ferrand S."/>
            <person name="Dhar M.I."/>
            <person name="Fresquez Z.A."/>
            <person name="Rosas U."/>
            <person name="Zhang J."/>
            <person name="Talag J."/>
            <person name="Lee S."/>
            <person name="Kudrna D."/>
            <person name="Powell R.F."/>
            <person name="Leitch I.J."/>
            <person name="Krueger R.R."/>
            <person name="Wing R.A."/>
            <person name="Amiri K.M.A."/>
            <person name="Purugganan M.D."/>
        </authorList>
    </citation>
    <scope>NUCLEOTIDE SEQUENCE [LARGE SCALE GENOMIC DNA]</scope>
    <source>
        <strain evidence="11">cv. Khalas</strain>
    </source>
</reference>
<evidence type="ECO:0000256" key="1">
    <source>
        <dbReference type="ARBA" id="ARBA00004141"/>
    </source>
</evidence>
<evidence type="ECO:0000256" key="2">
    <source>
        <dbReference type="ARBA" id="ARBA00010992"/>
    </source>
</evidence>
<dbReference type="InterPro" id="IPR005828">
    <property type="entry name" value="MFS_sugar_transport-like"/>
</dbReference>
<dbReference type="GO" id="GO:0015293">
    <property type="term" value="F:symporter activity"/>
    <property type="evidence" value="ECO:0007669"/>
    <property type="project" value="UniProtKB-KW"/>
</dbReference>
<sequence>MALCFRIRPLETSRYNSRITFLLITSCTVASLGGFLFGYSIGISGGMATKEADLRELSPWMQLRVEEKSKHSSDYCRSGSHRARAYTASLYVAGTLGALVAAWFTHAFGRRQAMVAAGALAFAGSILAATGPTASTLVVGRLLLWFGVGVANQVISLICTWQ</sequence>
<keyword evidence="8 9" id="KW-0472">Membrane</keyword>
<evidence type="ECO:0000256" key="4">
    <source>
        <dbReference type="ARBA" id="ARBA00022597"/>
    </source>
</evidence>
<evidence type="ECO:0000256" key="6">
    <source>
        <dbReference type="ARBA" id="ARBA00022847"/>
    </source>
</evidence>
<organism evidence="11 12">
    <name type="scientific">Phoenix dactylifera</name>
    <name type="common">Date palm</name>
    <dbReference type="NCBI Taxonomy" id="42345"/>
    <lineage>
        <taxon>Eukaryota</taxon>
        <taxon>Viridiplantae</taxon>
        <taxon>Streptophyta</taxon>
        <taxon>Embryophyta</taxon>
        <taxon>Tracheophyta</taxon>
        <taxon>Spermatophyta</taxon>
        <taxon>Magnoliopsida</taxon>
        <taxon>Liliopsida</taxon>
        <taxon>Arecaceae</taxon>
        <taxon>Coryphoideae</taxon>
        <taxon>Phoeniceae</taxon>
        <taxon>Phoenix</taxon>
    </lineage>
</organism>
<name>A0A8B8ZCY3_PHODC</name>
<evidence type="ECO:0000256" key="7">
    <source>
        <dbReference type="ARBA" id="ARBA00022989"/>
    </source>
</evidence>
<feature type="transmembrane region" description="Helical" evidence="9">
    <location>
        <begin position="142"/>
        <end position="161"/>
    </location>
</feature>